<feature type="compositionally biased region" description="Pro residues" evidence="1">
    <location>
        <begin position="151"/>
        <end position="173"/>
    </location>
</feature>
<organism evidence="3 4">
    <name type="scientific">Venturia effusa</name>
    <dbReference type="NCBI Taxonomy" id="50376"/>
    <lineage>
        <taxon>Eukaryota</taxon>
        <taxon>Fungi</taxon>
        <taxon>Dikarya</taxon>
        <taxon>Ascomycota</taxon>
        <taxon>Pezizomycotina</taxon>
        <taxon>Dothideomycetes</taxon>
        <taxon>Pleosporomycetidae</taxon>
        <taxon>Venturiales</taxon>
        <taxon>Venturiaceae</taxon>
        <taxon>Venturia</taxon>
    </lineage>
</organism>
<dbReference type="AlphaFoldDB" id="A0A517L839"/>
<dbReference type="Proteomes" id="UP000316270">
    <property type="component" value="Chromosome 6"/>
</dbReference>
<dbReference type="EMBL" id="CP042190">
    <property type="protein sequence ID" value="QDS71805.1"/>
    <property type="molecule type" value="Genomic_DNA"/>
</dbReference>
<feature type="compositionally biased region" description="Pro residues" evidence="1">
    <location>
        <begin position="197"/>
        <end position="214"/>
    </location>
</feature>
<sequence>MKHFILTFASLAVVSIAKPLLVPAAEDCQFSCSATENFEIQQLQEAGGEVAWSAGCQISNQYCQIICPDRQTPECTLLQAGMDKKDFKFACAGKGSGSTIQPPPESPGKNNTKPETKPETKPDHPPDTSSETPPDTSSETPPDNSSETPPDNSPDNPPDTNPVTKPKPTPKPTTKPISKPTTKPAPKPAPKSEPKPQPKPQPKPSDPTKPPSSKPPTKGCATCSPTTPSPKPKDPPSQCVKDGSRYPRIPPPGLD</sequence>
<evidence type="ECO:0000313" key="3">
    <source>
        <dbReference type="EMBL" id="QDS71805.1"/>
    </source>
</evidence>
<proteinExistence type="predicted"/>
<feature type="compositionally biased region" description="Low complexity" evidence="1">
    <location>
        <begin position="127"/>
        <end position="150"/>
    </location>
</feature>
<feature type="compositionally biased region" description="Basic and acidic residues" evidence="1">
    <location>
        <begin position="112"/>
        <end position="126"/>
    </location>
</feature>
<dbReference type="STRING" id="50376.A0A517L839"/>
<feature type="chain" id="PRO_5022227264" evidence="2">
    <location>
        <begin position="18"/>
        <end position="255"/>
    </location>
</feature>
<protein>
    <submittedName>
        <fullName evidence="3">Uncharacterized protein</fullName>
    </submittedName>
</protein>
<name>A0A517L839_9PEZI</name>
<accession>A0A517L839</accession>
<reference evidence="3 4" key="1">
    <citation type="submission" date="2019-07" db="EMBL/GenBank/DDBJ databases">
        <title>Finished genome of Venturia effusa.</title>
        <authorList>
            <person name="Young C.A."/>
            <person name="Cox M.P."/>
            <person name="Ganley A.R.D."/>
            <person name="David W.J."/>
        </authorList>
    </citation>
    <scope>NUCLEOTIDE SEQUENCE [LARGE SCALE GENOMIC DNA]</scope>
    <source>
        <strain evidence="4">albino</strain>
    </source>
</reference>
<feature type="region of interest" description="Disordered" evidence="1">
    <location>
        <begin position="93"/>
        <end position="255"/>
    </location>
</feature>
<keyword evidence="4" id="KW-1185">Reference proteome</keyword>
<gene>
    <name evidence="3" type="ORF">FKW77_009548</name>
</gene>
<feature type="signal peptide" evidence="2">
    <location>
        <begin position="1"/>
        <end position="17"/>
    </location>
</feature>
<evidence type="ECO:0000313" key="4">
    <source>
        <dbReference type="Proteomes" id="UP000316270"/>
    </source>
</evidence>
<evidence type="ECO:0000256" key="2">
    <source>
        <dbReference type="SAM" id="SignalP"/>
    </source>
</evidence>
<dbReference type="OrthoDB" id="10610037at2759"/>
<keyword evidence="2" id="KW-0732">Signal</keyword>
<evidence type="ECO:0000256" key="1">
    <source>
        <dbReference type="SAM" id="MobiDB-lite"/>
    </source>
</evidence>